<reference evidence="1 2" key="1">
    <citation type="submission" date="2011-02" db="EMBL/GenBank/DDBJ databases">
        <authorList>
            <person name="Durkin A.S."/>
            <person name="Madupu R."/>
            <person name="Torralba M."/>
            <person name="Gillis M."/>
            <person name="Methe B."/>
            <person name="Sutton G."/>
            <person name="Nelson K.E."/>
        </authorList>
    </citation>
    <scope>NUCLEOTIDE SEQUENCE [LARGE SCALE GENOMIC DNA]</scope>
    <source>
        <strain evidence="1 2">CRIS 18C-A</strain>
    </source>
</reference>
<organism evidence="1 2">
    <name type="scientific">Prevotella denticola CRIS 18C-A</name>
    <dbReference type="NCBI Taxonomy" id="944557"/>
    <lineage>
        <taxon>Bacteria</taxon>
        <taxon>Pseudomonadati</taxon>
        <taxon>Bacteroidota</taxon>
        <taxon>Bacteroidia</taxon>
        <taxon>Bacteroidales</taxon>
        <taxon>Prevotellaceae</taxon>
        <taxon>Prevotella</taxon>
    </lineage>
</organism>
<evidence type="ECO:0000313" key="1">
    <source>
        <dbReference type="EMBL" id="EGC85088.1"/>
    </source>
</evidence>
<proteinExistence type="predicted"/>
<evidence type="ECO:0000313" key="2">
    <source>
        <dbReference type="Proteomes" id="UP000003155"/>
    </source>
</evidence>
<comment type="caution">
    <text evidence="1">The sequence shown here is derived from an EMBL/GenBank/DDBJ whole genome shotgun (WGS) entry which is preliminary data.</text>
</comment>
<dbReference type="AlphaFoldDB" id="F0HAN7"/>
<sequence length="89" mass="10324">MSHNPRNNPKADVIRSDRNEPVINDDFVAFAEDCSCAVYPVRVRPHKALVENAVKPLYRSVYFNMRMVFFSLDEFNIAIIFPCLISMKE</sequence>
<name>F0HAN7_9BACT</name>
<dbReference type="Proteomes" id="UP000003155">
    <property type="component" value="Unassembled WGS sequence"/>
</dbReference>
<gene>
    <name evidence="1" type="ORF">HMPREF9303_0151</name>
</gene>
<protein>
    <submittedName>
        <fullName evidence="1">Uncharacterized protein</fullName>
    </submittedName>
</protein>
<dbReference type="EMBL" id="AEXO01000113">
    <property type="protein sequence ID" value="EGC85088.1"/>
    <property type="molecule type" value="Genomic_DNA"/>
</dbReference>
<accession>F0HAN7</accession>
<keyword evidence="2" id="KW-1185">Reference proteome</keyword>